<keyword evidence="6 7" id="KW-0472">Membrane</keyword>
<dbReference type="RefSeq" id="XP_025831242.1">
    <property type="nucleotide sequence ID" value="XM_025975457.1"/>
</dbReference>
<dbReference type="GO" id="GO:0016020">
    <property type="term" value="C:membrane"/>
    <property type="evidence" value="ECO:0007669"/>
    <property type="project" value="UniProtKB-SubCell"/>
</dbReference>
<proteinExistence type="inferred from homology"/>
<dbReference type="InterPro" id="IPR004895">
    <property type="entry name" value="Prenylated_rab_accept_PRA1"/>
</dbReference>
<dbReference type="Pfam" id="PF03208">
    <property type="entry name" value="PRA1"/>
    <property type="match status" value="1"/>
</dbReference>
<comment type="similarity">
    <text evidence="3 7">Belongs to the PRA1 family.</text>
</comment>
<dbReference type="GO" id="GO:0005794">
    <property type="term" value="C:Golgi apparatus"/>
    <property type="evidence" value="ECO:0007669"/>
    <property type="project" value="TreeGrafter"/>
</dbReference>
<evidence type="ECO:0000256" key="3">
    <source>
        <dbReference type="ARBA" id="ARBA00006483"/>
    </source>
</evidence>
<evidence type="ECO:0000256" key="1">
    <source>
        <dbReference type="ARBA" id="ARBA00004141"/>
    </source>
</evidence>
<dbReference type="KEGG" id="apln:108742827"/>
<keyword evidence="5 7" id="KW-1133">Transmembrane helix</keyword>
<dbReference type="KEGG" id="apln:112904705"/>
<evidence type="ECO:0000256" key="4">
    <source>
        <dbReference type="ARBA" id="ARBA00022692"/>
    </source>
</evidence>
<evidence type="ECO:0000313" key="8">
    <source>
        <dbReference type="Proteomes" id="UP000192223"/>
    </source>
</evidence>
<evidence type="ECO:0000256" key="2">
    <source>
        <dbReference type="ARBA" id="ARBA00004234"/>
    </source>
</evidence>
<comment type="subcellular location">
    <subcellularLocation>
        <location evidence="2">Cytoplasmic vesicle</location>
        <location evidence="2">Secretory vesicle</location>
        <location evidence="2">Synaptic vesicle</location>
    </subcellularLocation>
    <subcellularLocation>
        <location evidence="1 7">Membrane</location>
        <topology evidence="1 7">Multi-pass membrane protein</topology>
    </subcellularLocation>
</comment>
<gene>
    <name evidence="9" type="primary">LOC108742827</name>
    <name evidence="10" type="synonym">LOC112904705</name>
</gene>
<evidence type="ECO:0000256" key="7">
    <source>
        <dbReference type="RuleBase" id="RU363107"/>
    </source>
</evidence>
<evidence type="ECO:0000256" key="5">
    <source>
        <dbReference type="ARBA" id="ARBA00022989"/>
    </source>
</evidence>
<dbReference type="PANTHER" id="PTHR19317:SF0">
    <property type="entry name" value="PRENYLATED RAB ACCEPTOR PROTEIN 1"/>
    <property type="match status" value="1"/>
</dbReference>
<dbReference type="OrthoDB" id="63113at2759"/>
<sequence>MADVQVDVSGEMDATIPAEVLRKNQFLGFLPRQIPDPKEWISRQKQNVRPWSIFLSTSNFKSFPSVPRLSKRILRNIEYFQSNYVFVFLGLIVYCLITSPFLLVAVIVNLYTGYKLSQRHTEKKLVICGKELTLGHQYGLLVLVFLPIFYLVGAGAAMFWVLGASFSLIMLHAAFYNIEALVTEDEGEFPLLQEV</sequence>
<dbReference type="RefSeq" id="XP_018333663.1">
    <property type="nucleotide sequence ID" value="XM_018478161.2"/>
</dbReference>
<dbReference type="PANTHER" id="PTHR19317">
    <property type="entry name" value="PRENYLATED RAB ACCEPTOR 1-RELATED"/>
    <property type="match status" value="1"/>
</dbReference>
<dbReference type="AlphaFoldDB" id="A0A1W4XME8"/>
<feature type="transmembrane region" description="Helical" evidence="7">
    <location>
        <begin position="132"/>
        <end position="152"/>
    </location>
</feature>
<accession>A0A1W4XME8</accession>
<keyword evidence="4 7" id="KW-0812">Transmembrane</keyword>
<dbReference type="STRING" id="224129.A0A1W4XME8"/>
<dbReference type="GeneID" id="108742827"/>
<dbReference type="Proteomes" id="UP000192223">
    <property type="component" value="Unplaced"/>
</dbReference>
<reference evidence="9 10" key="1">
    <citation type="submission" date="2025-04" db="UniProtKB">
        <authorList>
            <consortium name="RefSeq"/>
        </authorList>
    </citation>
    <scope>IDENTIFICATION</scope>
    <source>
        <tissue evidence="9 10">Entire body</tissue>
    </source>
</reference>
<feature type="transmembrane region" description="Helical" evidence="7">
    <location>
        <begin position="84"/>
        <end position="111"/>
    </location>
</feature>
<organism evidence="8 9">
    <name type="scientific">Agrilus planipennis</name>
    <name type="common">Emerald ash borer</name>
    <name type="synonym">Agrilus marcopoli</name>
    <dbReference type="NCBI Taxonomy" id="224129"/>
    <lineage>
        <taxon>Eukaryota</taxon>
        <taxon>Metazoa</taxon>
        <taxon>Ecdysozoa</taxon>
        <taxon>Arthropoda</taxon>
        <taxon>Hexapoda</taxon>
        <taxon>Insecta</taxon>
        <taxon>Pterygota</taxon>
        <taxon>Neoptera</taxon>
        <taxon>Endopterygota</taxon>
        <taxon>Coleoptera</taxon>
        <taxon>Polyphaga</taxon>
        <taxon>Elateriformia</taxon>
        <taxon>Buprestoidea</taxon>
        <taxon>Buprestidae</taxon>
        <taxon>Agrilinae</taxon>
        <taxon>Agrilus</taxon>
    </lineage>
</organism>
<name>A0A1W4XME8_AGRPL</name>
<evidence type="ECO:0000256" key="6">
    <source>
        <dbReference type="ARBA" id="ARBA00023136"/>
    </source>
</evidence>
<evidence type="ECO:0000313" key="10">
    <source>
        <dbReference type="RefSeq" id="XP_025831242.1"/>
    </source>
</evidence>
<keyword evidence="8" id="KW-1185">Reference proteome</keyword>
<dbReference type="GO" id="GO:0008021">
    <property type="term" value="C:synaptic vesicle"/>
    <property type="evidence" value="ECO:0007669"/>
    <property type="project" value="UniProtKB-SubCell"/>
</dbReference>
<evidence type="ECO:0000313" key="9">
    <source>
        <dbReference type="RefSeq" id="XP_018333663.1"/>
    </source>
</evidence>
<protein>
    <recommendedName>
        <fullName evidence="7">PRA1 family protein</fullName>
    </recommendedName>
</protein>